<dbReference type="InterPro" id="IPR051276">
    <property type="entry name" value="Saccharopine_DH-like_oxidrdct"/>
</dbReference>
<reference evidence="4" key="1">
    <citation type="submission" date="2023-07" db="EMBL/GenBank/DDBJ databases">
        <title>Black Yeasts Isolated from many extreme environments.</title>
        <authorList>
            <person name="Coleine C."/>
            <person name="Stajich J.E."/>
            <person name="Selbmann L."/>
        </authorList>
    </citation>
    <scope>NUCLEOTIDE SEQUENCE</scope>
    <source>
        <strain evidence="4">CCFEE 5485</strain>
    </source>
</reference>
<keyword evidence="2" id="KW-1133">Transmembrane helix</keyword>
<evidence type="ECO:0000259" key="3">
    <source>
        <dbReference type="Pfam" id="PF03435"/>
    </source>
</evidence>
<dbReference type="EMBL" id="JAUTXT010000011">
    <property type="protein sequence ID" value="KAK3676143.1"/>
    <property type="molecule type" value="Genomic_DNA"/>
</dbReference>
<gene>
    <name evidence="4" type="ORF">LTR78_003893</name>
</gene>
<dbReference type="Gene3D" id="3.40.50.720">
    <property type="entry name" value="NAD(P)-binding Rossmann-like Domain"/>
    <property type="match status" value="1"/>
</dbReference>
<dbReference type="GO" id="GO:0005739">
    <property type="term" value="C:mitochondrion"/>
    <property type="evidence" value="ECO:0007669"/>
    <property type="project" value="TreeGrafter"/>
</dbReference>
<keyword evidence="2" id="KW-0812">Transmembrane</keyword>
<dbReference type="SUPFAM" id="SSF51735">
    <property type="entry name" value="NAD(P)-binding Rossmann-fold domains"/>
    <property type="match status" value="1"/>
</dbReference>
<dbReference type="Pfam" id="PF03435">
    <property type="entry name" value="Sacchrp_dh_NADP"/>
    <property type="match status" value="1"/>
</dbReference>
<comment type="caution">
    <text evidence="4">The sequence shown here is derived from an EMBL/GenBank/DDBJ whole genome shotgun (WGS) entry which is preliminary data.</text>
</comment>
<dbReference type="InterPro" id="IPR036291">
    <property type="entry name" value="NAD(P)-bd_dom_sf"/>
</dbReference>
<dbReference type="GO" id="GO:0005811">
    <property type="term" value="C:lipid droplet"/>
    <property type="evidence" value="ECO:0007669"/>
    <property type="project" value="TreeGrafter"/>
</dbReference>
<dbReference type="PANTHER" id="PTHR12286">
    <property type="entry name" value="SACCHAROPINE DEHYDROGENASE-LIKE OXIDOREDUCTASE"/>
    <property type="match status" value="1"/>
</dbReference>
<name>A0AAE0WR60_9PEZI</name>
<dbReference type="AlphaFoldDB" id="A0AAE0WR60"/>
<feature type="domain" description="Saccharopine dehydrogenase NADP binding" evidence="3">
    <location>
        <begin position="11"/>
        <end position="140"/>
    </location>
</feature>
<feature type="transmembrane region" description="Helical" evidence="2">
    <location>
        <begin position="283"/>
        <end position="302"/>
    </location>
</feature>
<dbReference type="GO" id="GO:0009247">
    <property type="term" value="P:glycolipid biosynthetic process"/>
    <property type="evidence" value="ECO:0007669"/>
    <property type="project" value="TreeGrafter"/>
</dbReference>
<evidence type="ECO:0000256" key="2">
    <source>
        <dbReference type="SAM" id="Phobius"/>
    </source>
</evidence>
<sequence>MVQSTRQYECIVLGATGYTGKYTCEHIASSLPTDLKWAVAGRSESKLKQVVDEIRPLNADRLQPAIEVAQLSKDDLVALARKTKVLISTVGPYHKYGTPVVEACVETGTHYLDCTGEVPWVYDLIQNYHTKAQQNGAIIIPQNGIESAPTDLMCWSLVSHLRQTLGVGAKEIVQVTYDMKGTPSGGTLATVLTLFDSYSLSHLQKSGRPWSLSPIKRLGSVPSRPLLEQITGVREVSDLGTLTDSLQGPADIPIANRSWALIEGGKFYGPNFHLTCYTRTRNAVTGLLVHVAMTVGFLAILLPPVRWALQRFVTQPGSGPSKEDVKNDYVEWRAIAHADVQDSNDPKRAEARMRWQGSMYLLTGVCLAEAAVTIARNKTMAHELGGGVLTPATLGAPYLERLQKAGVELEVKMLP</sequence>
<evidence type="ECO:0000256" key="1">
    <source>
        <dbReference type="ARBA" id="ARBA00038048"/>
    </source>
</evidence>
<protein>
    <recommendedName>
        <fullName evidence="3">Saccharopine dehydrogenase NADP binding domain-containing protein</fullName>
    </recommendedName>
</protein>
<dbReference type="PANTHER" id="PTHR12286:SF5">
    <property type="entry name" value="SACCHAROPINE DEHYDROGENASE-LIKE OXIDOREDUCTASE"/>
    <property type="match status" value="1"/>
</dbReference>
<comment type="similarity">
    <text evidence="1">Belongs to the saccharopine dehydrogenase family.</text>
</comment>
<organism evidence="4 5">
    <name type="scientific">Recurvomyces mirabilis</name>
    <dbReference type="NCBI Taxonomy" id="574656"/>
    <lineage>
        <taxon>Eukaryota</taxon>
        <taxon>Fungi</taxon>
        <taxon>Dikarya</taxon>
        <taxon>Ascomycota</taxon>
        <taxon>Pezizomycotina</taxon>
        <taxon>Dothideomycetes</taxon>
        <taxon>Dothideomycetidae</taxon>
        <taxon>Mycosphaerellales</taxon>
        <taxon>Teratosphaeriaceae</taxon>
        <taxon>Recurvomyces</taxon>
    </lineage>
</organism>
<keyword evidence="5" id="KW-1185">Reference proteome</keyword>
<dbReference type="InterPro" id="IPR005097">
    <property type="entry name" value="Sacchrp_dh_NADP-bd"/>
</dbReference>
<dbReference type="GO" id="GO:0005886">
    <property type="term" value="C:plasma membrane"/>
    <property type="evidence" value="ECO:0007669"/>
    <property type="project" value="TreeGrafter"/>
</dbReference>
<accession>A0AAE0WR60</accession>
<keyword evidence="2" id="KW-0472">Membrane</keyword>
<evidence type="ECO:0000313" key="5">
    <source>
        <dbReference type="Proteomes" id="UP001274830"/>
    </source>
</evidence>
<proteinExistence type="inferred from homology"/>
<dbReference type="Proteomes" id="UP001274830">
    <property type="component" value="Unassembled WGS sequence"/>
</dbReference>
<evidence type="ECO:0000313" key="4">
    <source>
        <dbReference type="EMBL" id="KAK3676143.1"/>
    </source>
</evidence>